<protein>
    <recommendedName>
        <fullName evidence="3">Nucleotidyltransferase</fullName>
    </recommendedName>
</protein>
<dbReference type="AlphaFoldDB" id="A0A6N4USQ6"/>
<sequence length="228" mass="24962">MVQLHAAYAGLALTRPTRDVDMILHIETGATTFGGVRDALERLGYTLHDPVGDGPVHRFVRGPDGTETVDAMVADHLPPKCHQKALRRNVFAVPGGTSALRKAVNFEVDTGEAVVTLSVPDVLGALVLKGAAYIEDSRDRGRHLDDAAVLACAATDPVADRARMIGSDRRRITALWKVLKDENHRSWLATGGNARRGRAALRHWSAIEKHNRARLPEESPRWQPARAR</sequence>
<dbReference type="KEGG" id="malv:MALV_32110"/>
<keyword evidence="2" id="KW-1185">Reference proteome</keyword>
<evidence type="ECO:0000313" key="1">
    <source>
        <dbReference type="EMBL" id="BBX28086.1"/>
    </source>
</evidence>
<dbReference type="EMBL" id="AP022565">
    <property type="protein sequence ID" value="BBX28086.1"/>
    <property type="molecule type" value="Genomic_DNA"/>
</dbReference>
<reference evidence="1 2" key="1">
    <citation type="journal article" date="2019" name="Emerg. Microbes Infect.">
        <title>Comprehensive subspecies identification of 175 nontuberculous mycobacteria species based on 7547 genomic profiles.</title>
        <authorList>
            <person name="Matsumoto Y."/>
            <person name="Kinjo T."/>
            <person name="Motooka D."/>
            <person name="Nabeya D."/>
            <person name="Jung N."/>
            <person name="Uechi K."/>
            <person name="Horii T."/>
            <person name="Iida T."/>
            <person name="Fujita J."/>
            <person name="Nakamura S."/>
        </authorList>
    </citation>
    <scope>NUCLEOTIDE SEQUENCE [LARGE SCALE GENOMIC DNA]</scope>
    <source>
        <strain evidence="1 2">JCM 12272</strain>
    </source>
</reference>
<evidence type="ECO:0008006" key="3">
    <source>
        <dbReference type="Google" id="ProtNLM"/>
    </source>
</evidence>
<accession>A0A6N4USQ6</accession>
<organism evidence="1 2">
    <name type="scientific">Mycolicibacterium alvei</name>
    <dbReference type="NCBI Taxonomy" id="67081"/>
    <lineage>
        <taxon>Bacteria</taxon>
        <taxon>Bacillati</taxon>
        <taxon>Actinomycetota</taxon>
        <taxon>Actinomycetes</taxon>
        <taxon>Mycobacteriales</taxon>
        <taxon>Mycobacteriaceae</taxon>
        <taxon>Mycolicibacterium</taxon>
    </lineage>
</organism>
<evidence type="ECO:0000313" key="2">
    <source>
        <dbReference type="Proteomes" id="UP000466906"/>
    </source>
</evidence>
<proteinExistence type="predicted"/>
<dbReference type="Proteomes" id="UP000466906">
    <property type="component" value="Chromosome"/>
</dbReference>
<name>A0A6N4USQ6_9MYCO</name>
<gene>
    <name evidence="1" type="ORF">MALV_32110</name>
</gene>